<dbReference type="InParanoid" id="B9SVE8"/>
<gene>
    <name evidence="2" type="ORF">RCOM_0130970</name>
</gene>
<evidence type="ECO:0000313" key="3">
    <source>
        <dbReference type="Proteomes" id="UP000008311"/>
    </source>
</evidence>
<feature type="region of interest" description="Disordered" evidence="1">
    <location>
        <begin position="1"/>
        <end position="72"/>
    </location>
</feature>
<sequence length="72" mass="8587">MHSNLLDLKDNSRKIRMKPDPRKRHLLKLKPHQKNPKPTIADRVKKKLDEPPSKKKQHSLPSYNNSIRFKKI</sequence>
<proteinExistence type="predicted"/>
<feature type="compositionally biased region" description="Basic and acidic residues" evidence="1">
    <location>
        <begin position="40"/>
        <end position="53"/>
    </location>
</feature>
<dbReference type="EMBL" id="EQ974167">
    <property type="protein sequence ID" value="EEF32410.1"/>
    <property type="molecule type" value="Genomic_DNA"/>
</dbReference>
<keyword evidence="3" id="KW-1185">Reference proteome</keyword>
<feature type="compositionally biased region" description="Basic and acidic residues" evidence="1">
    <location>
        <begin position="7"/>
        <end position="20"/>
    </location>
</feature>
<dbReference type="Proteomes" id="UP000008311">
    <property type="component" value="Unassembled WGS sequence"/>
</dbReference>
<feature type="compositionally biased region" description="Basic residues" evidence="1">
    <location>
        <begin position="21"/>
        <end position="35"/>
    </location>
</feature>
<evidence type="ECO:0000256" key="1">
    <source>
        <dbReference type="SAM" id="MobiDB-lite"/>
    </source>
</evidence>
<organism evidence="2 3">
    <name type="scientific">Ricinus communis</name>
    <name type="common">Castor bean</name>
    <dbReference type="NCBI Taxonomy" id="3988"/>
    <lineage>
        <taxon>Eukaryota</taxon>
        <taxon>Viridiplantae</taxon>
        <taxon>Streptophyta</taxon>
        <taxon>Embryophyta</taxon>
        <taxon>Tracheophyta</taxon>
        <taxon>Spermatophyta</taxon>
        <taxon>Magnoliopsida</taxon>
        <taxon>eudicotyledons</taxon>
        <taxon>Gunneridae</taxon>
        <taxon>Pentapetalae</taxon>
        <taxon>rosids</taxon>
        <taxon>fabids</taxon>
        <taxon>Malpighiales</taxon>
        <taxon>Euphorbiaceae</taxon>
        <taxon>Acalyphoideae</taxon>
        <taxon>Acalypheae</taxon>
        <taxon>Ricinus</taxon>
    </lineage>
</organism>
<reference evidence="3" key="1">
    <citation type="journal article" date="2010" name="Nat. Biotechnol.">
        <title>Draft genome sequence of the oilseed species Ricinus communis.</title>
        <authorList>
            <person name="Chan A.P."/>
            <person name="Crabtree J."/>
            <person name="Zhao Q."/>
            <person name="Lorenzi H."/>
            <person name="Orvis J."/>
            <person name="Puiu D."/>
            <person name="Melake-Berhan A."/>
            <person name="Jones K.M."/>
            <person name="Redman J."/>
            <person name="Chen G."/>
            <person name="Cahoon E.B."/>
            <person name="Gedil M."/>
            <person name="Stanke M."/>
            <person name="Haas B.J."/>
            <person name="Wortman J.R."/>
            <person name="Fraser-Liggett C.M."/>
            <person name="Ravel J."/>
            <person name="Rabinowicz P.D."/>
        </authorList>
    </citation>
    <scope>NUCLEOTIDE SEQUENCE [LARGE SCALE GENOMIC DNA]</scope>
    <source>
        <strain evidence="3">cv. Hale</strain>
    </source>
</reference>
<dbReference type="AlphaFoldDB" id="B9SVE8"/>
<accession>B9SVE8</accession>
<name>B9SVE8_RICCO</name>
<evidence type="ECO:0000313" key="2">
    <source>
        <dbReference type="EMBL" id="EEF32410.1"/>
    </source>
</evidence>
<protein>
    <submittedName>
        <fullName evidence="2">Uncharacterized protein</fullName>
    </submittedName>
</protein>
<feature type="compositionally biased region" description="Polar residues" evidence="1">
    <location>
        <begin position="59"/>
        <end position="72"/>
    </location>
</feature>